<sequence length="288" mass="31585">MPDFTGLQLTGKVAIVTGASRERKLTEKQWHRGWNCRSPRKASADVVVNHVSASSRERAEKVAKEIEANGTKAIVCQADVSKLDEIPKLVEAALKISTTGKIDILIHKYVPWDLSLLGYPSPLTMSHSVGKWNTALIKWGPIFLTKAVEPHLPKGGCHRLHLIVQAPVSASLASTDFDEVMLRALDAGAEDVEKDDDGNFVLWTQPNMTHQVAQDLAGALRWNILSSDILWSCTSDKVKIDDPEEVSVLAKLLSVVQEYPDVQAVYINAERGDVSAEAWSAVEEALDS</sequence>
<proteinExistence type="predicted"/>
<dbReference type="EMBL" id="JAPDGR010000533">
    <property type="protein sequence ID" value="KAJ2989392.1"/>
    <property type="molecule type" value="Genomic_DNA"/>
</dbReference>
<evidence type="ECO:0000313" key="1">
    <source>
        <dbReference type="EMBL" id="KAJ2989392.1"/>
    </source>
</evidence>
<evidence type="ECO:0000313" key="2">
    <source>
        <dbReference type="Proteomes" id="UP001143856"/>
    </source>
</evidence>
<comment type="caution">
    <text evidence="1">The sequence shown here is derived from an EMBL/GenBank/DDBJ whole genome shotgun (WGS) entry which is preliminary data.</text>
</comment>
<protein>
    <submittedName>
        <fullName evidence="1">Uncharacterized protein</fullName>
    </submittedName>
</protein>
<gene>
    <name evidence="1" type="ORF">NUW58_g3493</name>
</gene>
<name>A0ACC1PCE8_9PEZI</name>
<accession>A0ACC1PCE8</accession>
<dbReference type="Proteomes" id="UP001143856">
    <property type="component" value="Unassembled WGS sequence"/>
</dbReference>
<reference evidence="1" key="1">
    <citation type="submission" date="2022-10" db="EMBL/GenBank/DDBJ databases">
        <title>Genome Sequence of Xylaria curta.</title>
        <authorList>
            <person name="Buettner E."/>
        </authorList>
    </citation>
    <scope>NUCLEOTIDE SEQUENCE</scope>
    <source>
        <strain evidence="1">Babe10</strain>
    </source>
</reference>
<organism evidence="1 2">
    <name type="scientific">Xylaria curta</name>
    <dbReference type="NCBI Taxonomy" id="42375"/>
    <lineage>
        <taxon>Eukaryota</taxon>
        <taxon>Fungi</taxon>
        <taxon>Dikarya</taxon>
        <taxon>Ascomycota</taxon>
        <taxon>Pezizomycotina</taxon>
        <taxon>Sordariomycetes</taxon>
        <taxon>Xylariomycetidae</taxon>
        <taxon>Xylariales</taxon>
        <taxon>Xylariaceae</taxon>
        <taxon>Xylaria</taxon>
    </lineage>
</organism>
<keyword evidence="2" id="KW-1185">Reference proteome</keyword>